<dbReference type="STRING" id="1855383.SAMN05216548_10290"/>
<accession>A0A1H9C9C0</accession>
<protein>
    <submittedName>
        <fullName evidence="2">Uncharacterized protein</fullName>
    </submittedName>
</protein>
<feature type="compositionally biased region" description="Basic and acidic residues" evidence="1">
    <location>
        <begin position="131"/>
        <end position="147"/>
    </location>
</feature>
<sequence>MQSERCLRVENAPKLGFAKRKAALGVVLAGMSLALSGCFGQEAFGPTAAQLAPTAPAPDPKLAPDKAAAQVKAVTEMRQRAAASADPNQPYPGAFRTFGPADPRMKSVDTVDAAKKRLDRSAQQQQGKRIGTGEEARLKSDQDELLRLGKQQQQQSAQDLQNLSQQNTDGTPAATQ</sequence>
<dbReference type="EMBL" id="FOFG01000002">
    <property type="protein sequence ID" value="SEP97875.1"/>
    <property type="molecule type" value="Genomic_DNA"/>
</dbReference>
<evidence type="ECO:0000313" key="3">
    <source>
        <dbReference type="Proteomes" id="UP000199647"/>
    </source>
</evidence>
<dbReference type="AlphaFoldDB" id="A0A1H9C9C0"/>
<proteinExistence type="predicted"/>
<feature type="compositionally biased region" description="Low complexity" evidence="1">
    <location>
        <begin position="151"/>
        <end position="167"/>
    </location>
</feature>
<name>A0A1H9C9C0_9HYPH</name>
<evidence type="ECO:0000313" key="2">
    <source>
        <dbReference type="EMBL" id="SEP97875.1"/>
    </source>
</evidence>
<feature type="region of interest" description="Disordered" evidence="1">
    <location>
        <begin position="75"/>
        <end position="176"/>
    </location>
</feature>
<reference evidence="2 3" key="1">
    <citation type="submission" date="2016-10" db="EMBL/GenBank/DDBJ databases">
        <authorList>
            <person name="de Groot N.N."/>
        </authorList>
    </citation>
    <scope>NUCLEOTIDE SEQUENCE [LARGE SCALE GENOMIC DNA]</scope>
    <source>
        <strain evidence="2 3">A52C2</strain>
    </source>
</reference>
<gene>
    <name evidence="2" type="ORF">SAMN05216548_10290</name>
</gene>
<dbReference type="Proteomes" id="UP000199647">
    <property type="component" value="Unassembled WGS sequence"/>
</dbReference>
<organism evidence="2 3">
    <name type="scientific">Faunimonas pinastri</name>
    <dbReference type="NCBI Taxonomy" id="1855383"/>
    <lineage>
        <taxon>Bacteria</taxon>
        <taxon>Pseudomonadati</taxon>
        <taxon>Pseudomonadota</taxon>
        <taxon>Alphaproteobacteria</taxon>
        <taxon>Hyphomicrobiales</taxon>
        <taxon>Afifellaceae</taxon>
        <taxon>Faunimonas</taxon>
    </lineage>
</organism>
<evidence type="ECO:0000256" key="1">
    <source>
        <dbReference type="SAM" id="MobiDB-lite"/>
    </source>
</evidence>
<keyword evidence="3" id="KW-1185">Reference proteome</keyword>
<feature type="compositionally biased region" description="Basic and acidic residues" evidence="1">
    <location>
        <begin position="103"/>
        <end position="120"/>
    </location>
</feature>